<feature type="non-terminal residue" evidence="1">
    <location>
        <position position="1"/>
    </location>
</feature>
<comment type="caution">
    <text evidence="1">The sequence shown here is derived from an EMBL/GenBank/DDBJ whole genome shotgun (WGS) entry which is preliminary data.</text>
</comment>
<gene>
    <name evidence="1" type="ORF">S06H3_18939</name>
</gene>
<evidence type="ECO:0000313" key="1">
    <source>
        <dbReference type="EMBL" id="GAI02940.1"/>
    </source>
</evidence>
<dbReference type="AlphaFoldDB" id="X1LKM9"/>
<dbReference type="EMBL" id="BARV01009640">
    <property type="protein sequence ID" value="GAI02940.1"/>
    <property type="molecule type" value="Genomic_DNA"/>
</dbReference>
<organism evidence="1">
    <name type="scientific">marine sediment metagenome</name>
    <dbReference type="NCBI Taxonomy" id="412755"/>
    <lineage>
        <taxon>unclassified sequences</taxon>
        <taxon>metagenomes</taxon>
        <taxon>ecological metagenomes</taxon>
    </lineage>
</organism>
<reference evidence="1" key="1">
    <citation type="journal article" date="2014" name="Front. Microbiol.">
        <title>High frequency of phylogenetically diverse reductive dehalogenase-homologous genes in deep subseafloor sedimentary metagenomes.</title>
        <authorList>
            <person name="Kawai M."/>
            <person name="Futagami T."/>
            <person name="Toyoda A."/>
            <person name="Takaki Y."/>
            <person name="Nishi S."/>
            <person name="Hori S."/>
            <person name="Arai W."/>
            <person name="Tsubouchi T."/>
            <person name="Morono Y."/>
            <person name="Uchiyama I."/>
            <person name="Ito T."/>
            <person name="Fujiyama A."/>
            <person name="Inagaki F."/>
            <person name="Takami H."/>
        </authorList>
    </citation>
    <scope>NUCLEOTIDE SEQUENCE</scope>
    <source>
        <strain evidence="1">Expedition CK06-06</strain>
    </source>
</reference>
<proteinExistence type="predicted"/>
<protein>
    <submittedName>
        <fullName evidence="1">Uncharacterized protein</fullName>
    </submittedName>
</protein>
<sequence>TEKDKPTYIQHIDSSWQRPIVYRRHFVKMGLLDAQKKAEKVIFLLGFQATIGGRNYKSIMFIDPETGNVEVKSE</sequence>
<name>X1LKM9_9ZZZZ</name>
<accession>X1LKM9</accession>